<keyword evidence="2" id="KW-1185">Reference proteome</keyword>
<dbReference type="EMBL" id="AHMH02000005">
    <property type="protein sequence ID" value="EMN02832.1"/>
    <property type="molecule type" value="Genomic_DNA"/>
</dbReference>
<dbReference type="Proteomes" id="UP000012099">
    <property type="component" value="Unassembled WGS sequence"/>
</dbReference>
<name>A0ABN0J701_9LEPT</name>
<protein>
    <submittedName>
        <fullName evidence="1">Uncharacterized protein</fullName>
    </submittedName>
</protein>
<evidence type="ECO:0000313" key="1">
    <source>
        <dbReference type="EMBL" id="EMN02832.1"/>
    </source>
</evidence>
<evidence type="ECO:0000313" key="2">
    <source>
        <dbReference type="Proteomes" id="UP000012099"/>
    </source>
</evidence>
<comment type="caution">
    <text evidence="1">The sequence shown here is derived from an EMBL/GenBank/DDBJ whole genome shotgun (WGS) entry which is preliminary data.</text>
</comment>
<reference evidence="1 2" key="1">
    <citation type="submission" date="2013-01" db="EMBL/GenBank/DDBJ databases">
        <authorList>
            <person name="Harkins D.M."/>
            <person name="Durkin A.S."/>
            <person name="Brinkac L.M."/>
            <person name="Haft D.H."/>
            <person name="Selengut J.D."/>
            <person name="Sanka R."/>
            <person name="DePew J."/>
            <person name="Purushe J."/>
            <person name="Whelen A.C."/>
            <person name="Vinetz J.M."/>
            <person name="Sutton G.G."/>
            <person name="Nierman W.C."/>
            <person name="Fouts D.E."/>
        </authorList>
    </citation>
    <scope>NUCLEOTIDE SEQUENCE [LARGE SCALE GENOMIC DNA]</scope>
    <source>
        <strain evidence="1 2">2007001578</strain>
    </source>
</reference>
<accession>A0ABN0J701</accession>
<sequence length="46" mass="5680">MCQIRCNFRLNLKFYFLMKVNTIHQNKIYFPGYNNDKIEVLFSFLN</sequence>
<gene>
    <name evidence="1" type="ORF">LEP1GSC035_2191</name>
</gene>
<proteinExistence type="predicted"/>
<organism evidence="1 2">
    <name type="scientific">Leptospira noguchii str. 2007001578</name>
    <dbReference type="NCBI Taxonomy" id="1049974"/>
    <lineage>
        <taxon>Bacteria</taxon>
        <taxon>Pseudomonadati</taxon>
        <taxon>Spirochaetota</taxon>
        <taxon>Spirochaetia</taxon>
        <taxon>Leptospirales</taxon>
        <taxon>Leptospiraceae</taxon>
        <taxon>Leptospira</taxon>
    </lineage>
</organism>